<dbReference type="PANTHER" id="PTHR47041">
    <property type="entry name" value="SEC14 CYTOSOLIC FACTOR FAMILY PROTEIN / PHOSPHOGLYCERIDE TRANSFER FAMILY PROTEIN"/>
    <property type="match status" value="1"/>
</dbReference>
<dbReference type="Gene3D" id="3.40.525.10">
    <property type="entry name" value="CRAL-TRIO lipid binding domain"/>
    <property type="match status" value="1"/>
</dbReference>
<accession>A0A803N077</accession>
<dbReference type="CDD" id="cd00170">
    <property type="entry name" value="SEC14"/>
    <property type="match status" value="1"/>
</dbReference>
<dbReference type="InterPro" id="IPR001251">
    <property type="entry name" value="CRAL-TRIO_dom"/>
</dbReference>
<dbReference type="PROSITE" id="PS50191">
    <property type="entry name" value="CRAL_TRIO"/>
    <property type="match status" value="1"/>
</dbReference>
<name>A0A803N077_CHEQI</name>
<dbReference type="EnsemblPlants" id="AUR62038361-RA">
    <property type="protein sequence ID" value="AUR62038361-RA:cds"/>
    <property type="gene ID" value="AUR62038361"/>
</dbReference>
<evidence type="ECO:0000313" key="3">
    <source>
        <dbReference type="EnsemblPlants" id="AUR62038361-RA:cds"/>
    </source>
</evidence>
<feature type="domain" description="CRAL-TRIO" evidence="2">
    <location>
        <begin position="239"/>
        <end position="399"/>
    </location>
</feature>
<feature type="region of interest" description="Disordered" evidence="1">
    <location>
        <begin position="134"/>
        <end position="165"/>
    </location>
</feature>
<dbReference type="Proteomes" id="UP000596660">
    <property type="component" value="Unplaced"/>
</dbReference>
<dbReference type="OMA" id="MDYPERW"/>
<protein>
    <recommendedName>
        <fullName evidence="2">CRAL-TRIO domain-containing protein</fullName>
    </recommendedName>
</protein>
<reference evidence="3" key="1">
    <citation type="journal article" date="2017" name="Nature">
        <title>The genome of Chenopodium quinoa.</title>
        <authorList>
            <person name="Jarvis D.E."/>
            <person name="Ho Y.S."/>
            <person name="Lightfoot D.J."/>
            <person name="Schmoeckel S.M."/>
            <person name="Li B."/>
            <person name="Borm T.J.A."/>
            <person name="Ohyanagi H."/>
            <person name="Mineta K."/>
            <person name="Michell C.T."/>
            <person name="Saber N."/>
            <person name="Kharbatia N.M."/>
            <person name="Rupper R.R."/>
            <person name="Sharp A.R."/>
            <person name="Dally N."/>
            <person name="Boughton B.A."/>
            <person name="Woo Y.H."/>
            <person name="Gao G."/>
            <person name="Schijlen E.G.W.M."/>
            <person name="Guo X."/>
            <person name="Momin A.A."/>
            <person name="Negrao S."/>
            <person name="Al-Babili S."/>
            <person name="Gehring C."/>
            <person name="Roessner U."/>
            <person name="Jung C."/>
            <person name="Murphy K."/>
            <person name="Arold S.T."/>
            <person name="Gojobori T."/>
            <person name="van der Linden C.G."/>
            <person name="van Loo E.N."/>
            <person name="Jellen E.N."/>
            <person name="Maughan P.J."/>
            <person name="Tester M."/>
        </authorList>
    </citation>
    <scope>NUCLEOTIDE SEQUENCE [LARGE SCALE GENOMIC DNA]</scope>
    <source>
        <strain evidence="3">cv. PI 614886</strain>
    </source>
</reference>
<proteinExistence type="predicted"/>
<evidence type="ECO:0000256" key="1">
    <source>
        <dbReference type="SAM" id="MobiDB-lite"/>
    </source>
</evidence>
<dbReference type="SMART" id="SM00516">
    <property type="entry name" value="SEC14"/>
    <property type="match status" value="1"/>
</dbReference>
<dbReference type="SUPFAM" id="SSF52087">
    <property type="entry name" value="CRAL/TRIO domain"/>
    <property type="match status" value="1"/>
</dbReference>
<dbReference type="Pfam" id="PF00650">
    <property type="entry name" value="CRAL_TRIO"/>
    <property type="match status" value="1"/>
</dbReference>
<dbReference type="Gramene" id="AUR62038361-RA">
    <property type="protein sequence ID" value="AUR62038361-RA:cds"/>
    <property type="gene ID" value="AUR62038361"/>
</dbReference>
<dbReference type="AlphaFoldDB" id="A0A803N077"/>
<organism evidence="3 4">
    <name type="scientific">Chenopodium quinoa</name>
    <name type="common">Quinoa</name>
    <dbReference type="NCBI Taxonomy" id="63459"/>
    <lineage>
        <taxon>Eukaryota</taxon>
        <taxon>Viridiplantae</taxon>
        <taxon>Streptophyta</taxon>
        <taxon>Embryophyta</taxon>
        <taxon>Tracheophyta</taxon>
        <taxon>Spermatophyta</taxon>
        <taxon>Magnoliopsida</taxon>
        <taxon>eudicotyledons</taxon>
        <taxon>Gunneridae</taxon>
        <taxon>Pentapetalae</taxon>
        <taxon>Caryophyllales</taxon>
        <taxon>Chenopodiaceae</taxon>
        <taxon>Chenopodioideae</taxon>
        <taxon>Atripliceae</taxon>
        <taxon>Chenopodium</taxon>
    </lineage>
</organism>
<evidence type="ECO:0000313" key="4">
    <source>
        <dbReference type="Proteomes" id="UP000596660"/>
    </source>
</evidence>
<keyword evidence="4" id="KW-1185">Reference proteome</keyword>
<dbReference type="InterPro" id="IPR036865">
    <property type="entry name" value="CRAL-TRIO_dom_sf"/>
</dbReference>
<reference evidence="3" key="2">
    <citation type="submission" date="2021-03" db="UniProtKB">
        <authorList>
            <consortium name="EnsemblPlants"/>
        </authorList>
    </citation>
    <scope>IDENTIFICATION</scope>
</reference>
<sequence>MEDSLGAPDNNRKGLKRIVVCGKTVPFKCLVASIPKNSMKALQRIVNVEKNILGKATFTEAGLFLLKVAVLEAVRRFSQAHCPFLWRSLQALQFLCLPPLKWIQKWGLFRGLVKSMQALSRPLLLLSVATPFSNQSDNVEEDPGNSESSDAFQPRTDPQADSLTNVASDSSGVIEIQAPEKWMLQLFAELEKEGIVLPERITEDDLCRLYHVAKGNFSRFLSSVKRTINWRQNYRFMSVQELEEWSEMVFWHGYDIKRHPCLIVRVQAACSFMMSGERYRLPEVLVSQIEYGILHLVHAEDPVLTVLMDCDGLSPFGFPIHMMRSCAMLLQDHYPNRLAALFVVRLPPIARVIAQTLFQVLRPGTRRKLRILGEDYQKVLSEYLQALPSFLGGDCSCPRCSDSIGKESNAVGPVIEYEAENVSSHPAYRADDFESIKCDKMAYLTELDQKLACLEEDNLVAPMLFGPAPTADCQNHNSSTKHS</sequence>
<dbReference type="PANTHER" id="PTHR47041:SF2">
    <property type="entry name" value="SEC14 CYTOSOLIC FACTOR FAMILY PROTEIN _ PHOSPHOGLYCERIDE TRANSFER FAMILY PROTEIN"/>
    <property type="match status" value="1"/>
</dbReference>
<evidence type="ECO:0000259" key="2">
    <source>
        <dbReference type="PROSITE" id="PS50191"/>
    </source>
</evidence>